<protein>
    <submittedName>
        <fullName evidence="1">Uncharacterized protein</fullName>
    </submittedName>
</protein>
<dbReference type="EMBL" id="JAPDRQ010000008">
    <property type="protein sequence ID" value="KAJ9663483.1"/>
    <property type="molecule type" value="Genomic_DNA"/>
</dbReference>
<keyword evidence="2" id="KW-1185">Reference proteome</keyword>
<dbReference type="Proteomes" id="UP001172386">
    <property type="component" value="Unassembled WGS sequence"/>
</dbReference>
<evidence type="ECO:0000313" key="2">
    <source>
        <dbReference type="Proteomes" id="UP001172386"/>
    </source>
</evidence>
<gene>
    <name evidence="1" type="ORF">H2198_000748</name>
</gene>
<accession>A0ACC3AJE1</accession>
<name>A0ACC3AJE1_9EURO</name>
<evidence type="ECO:0000313" key="1">
    <source>
        <dbReference type="EMBL" id="KAJ9663483.1"/>
    </source>
</evidence>
<sequence>MATHHPSIIAQPPKATPTITVSNALGQSAGETTMIKFTDTPGADNIASPTPSRSKSVDMDTVMDAYRQRYAAYLASTFHISVEAATSEALYQLQPRRRSEYSEAEIYRD</sequence>
<organism evidence="1 2">
    <name type="scientific">Neophaeococcomyces mojaviensis</name>
    <dbReference type="NCBI Taxonomy" id="3383035"/>
    <lineage>
        <taxon>Eukaryota</taxon>
        <taxon>Fungi</taxon>
        <taxon>Dikarya</taxon>
        <taxon>Ascomycota</taxon>
        <taxon>Pezizomycotina</taxon>
        <taxon>Eurotiomycetes</taxon>
        <taxon>Chaetothyriomycetidae</taxon>
        <taxon>Chaetothyriales</taxon>
        <taxon>Chaetothyriales incertae sedis</taxon>
        <taxon>Neophaeococcomyces</taxon>
    </lineage>
</organism>
<comment type="caution">
    <text evidence="1">The sequence shown here is derived from an EMBL/GenBank/DDBJ whole genome shotgun (WGS) entry which is preliminary data.</text>
</comment>
<reference evidence="1" key="1">
    <citation type="submission" date="2022-10" db="EMBL/GenBank/DDBJ databases">
        <title>Culturing micro-colonial fungi from biological soil crusts in the Mojave desert and describing Neophaeococcomyces mojavensis, and introducing the new genera and species Taxawa tesnikishii.</title>
        <authorList>
            <person name="Kurbessoian T."/>
            <person name="Stajich J.E."/>
        </authorList>
    </citation>
    <scope>NUCLEOTIDE SEQUENCE</scope>
    <source>
        <strain evidence="1">JES_112</strain>
    </source>
</reference>
<proteinExistence type="predicted"/>